<dbReference type="InterPro" id="IPR029753">
    <property type="entry name" value="D-isomer_DH_CS"/>
</dbReference>
<dbReference type="PANTHER" id="PTHR43333:SF1">
    <property type="entry name" value="D-ISOMER SPECIFIC 2-HYDROXYACID DEHYDROGENASE NAD-BINDING DOMAIN-CONTAINING PROTEIN"/>
    <property type="match status" value="1"/>
</dbReference>
<dbReference type="GO" id="GO:0016616">
    <property type="term" value="F:oxidoreductase activity, acting on the CH-OH group of donors, NAD or NADP as acceptor"/>
    <property type="evidence" value="ECO:0007669"/>
    <property type="project" value="UniProtKB-ARBA"/>
</dbReference>
<dbReference type="FunFam" id="3.40.50.720:FF:000363">
    <property type="entry name" value="D-isomer specific 2-hydroxyacid dehydrogenase"/>
    <property type="match status" value="1"/>
</dbReference>
<dbReference type="PATRIC" id="fig|1637975.4.peg.459"/>
<dbReference type="PROSITE" id="PS00671">
    <property type="entry name" value="D_2_HYDROXYACID_DH_3"/>
    <property type="match status" value="1"/>
</dbReference>
<dbReference type="Proteomes" id="UP000050996">
    <property type="component" value="Unassembled WGS sequence"/>
</dbReference>
<dbReference type="Pfam" id="PF02826">
    <property type="entry name" value="2-Hacid_dh_C"/>
    <property type="match status" value="1"/>
</dbReference>
<evidence type="ECO:0000256" key="1">
    <source>
        <dbReference type="ARBA" id="ARBA00023002"/>
    </source>
</evidence>
<dbReference type="CDD" id="cd05300">
    <property type="entry name" value="2-Hacid_dh_1"/>
    <property type="match status" value="1"/>
</dbReference>
<dbReference type="InterPro" id="IPR006140">
    <property type="entry name" value="D-isomer_DH_NAD-bd"/>
</dbReference>
<sequence length="320" mass="36111">MQNRKLVITQNLDQSLIEKIKVIIPDWDLVIGKEKSIWSEHLNEAEVIVSWKKEMEGMLSGHQSKLCWLQAWSAGVNSLPLQELEAKNILTTSANGVHAYPISETIFALMLALTRKIHTYVKNQQTKKWDHAGLNLELHGKTIAILGIGAIGKETAKIAKAFGMKVIGFRHSGKPEEYVDIMYTLQHLNEVLSQCDYVVVTLPYTKETHHLFGTEQFNMMKPSSFFINIGRGSIVVEPDLIKALQDGEISGAGLDVFEKEPLDEGSPLWELENVIITPHTSGSTEHYTKRVIEDIFIPNLKSYIQRETPAINLVDYKKGY</sequence>
<dbReference type="STRING" id="1637975.AN957_03920"/>
<evidence type="ECO:0000313" key="4">
    <source>
        <dbReference type="EMBL" id="KQL17838.1"/>
    </source>
</evidence>
<reference evidence="4 5" key="1">
    <citation type="submission" date="2015-09" db="EMBL/GenBank/DDBJ databases">
        <title>Genome sequencing project for genomic taxonomy and phylogenomics of Bacillus-like bacteria.</title>
        <authorList>
            <person name="Liu B."/>
            <person name="Wang J."/>
            <person name="Zhu Y."/>
            <person name="Liu G."/>
            <person name="Chen Q."/>
            <person name="Chen Z."/>
            <person name="Lan J."/>
            <person name="Che J."/>
            <person name="Ge C."/>
            <person name="Shi H."/>
            <person name="Pan Z."/>
            <person name="Liu X."/>
        </authorList>
    </citation>
    <scope>NUCLEOTIDE SEQUENCE [LARGE SCALE GENOMIC DNA]</scope>
    <source>
        <strain evidence="4 5">FJAT-18043</strain>
    </source>
</reference>
<dbReference type="SUPFAM" id="SSF52283">
    <property type="entry name" value="Formate/glycerate dehydrogenase catalytic domain-like"/>
    <property type="match status" value="1"/>
</dbReference>
<dbReference type="InterPro" id="IPR036291">
    <property type="entry name" value="NAD(P)-bd_dom_sf"/>
</dbReference>
<organism evidence="4 5">
    <name type="scientific">Cytobacillus solani</name>
    <dbReference type="NCBI Taxonomy" id="1637975"/>
    <lineage>
        <taxon>Bacteria</taxon>
        <taxon>Bacillati</taxon>
        <taxon>Bacillota</taxon>
        <taxon>Bacilli</taxon>
        <taxon>Bacillales</taxon>
        <taxon>Bacillaceae</taxon>
        <taxon>Cytobacillus</taxon>
    </lineage>
</organism>
<dbReference type="Gene3D" id="3.40.50.720">
    <property type="entry name" value="NAD(P)-binding Rossmann-like Domain"/>
    <property type="match status" value="2"/>
</dbReference>
<accession>A0A0Q3QJT6</accession>
<evidence type="ECO:0000259" key="3">
    <source>
        <dbReference type="Pfam" id="PF02826"/>
    </source>
</evidence>
<comment type="caution">
    <text evidence="4">The sequence shown here is derived from an EMBL/GenBank/DDBJ whole genome shotgun (WGS) entry which is preliminary data.</text>
</comment>
<feature type="domain" description="D-isomer specific 2-hydroxyacid dehydrogenase NAD-binding" evidence="3">
    <location>
        <begin position="107"/>
        <end position="281"/>
    </location>
</feature>
<dbReference type="SUPFAM" id="SSF51735">
    <property type="entry name" value="NAD(P)-binding Rossmann-fold domains"/>
    <property type="match status" value="1"/>
</dbReference>
<dbReference type="GO" id="GO:0051287">
    <property type="term" value="F:NAD binding"/>
    <property type="evidence" value="ECO:0007669"/>
    <property type="project" value="InterPro"/>
</dbReference>
<evidence type="ECO:0000313" key="5">
    <source>
        <dbReference type="Proteomes" id="UP000050996"/>
    </source>
</evidence>
<dbReference type="RefSeq" id="WP_056682412.1">
    <property type="nucleotide sequence ID" value="NZ_LJIX01000006.1"/>
</dbReference>
<keyword evidence="2" id="KW-0520">NAD</keyword>
<keyword evidence="5" id="KW-1185">Reference proteome</keyword>
<name>A0A0Q3QJT6_9BACI</name>
<dbReference type="AlphaFoldDB" id="A0A0Q3QJT6"/>
<keyword evidence="1" id="KW-0560">Oxidoreductase</keyword>
<evidence type="ECO:0000256" key="2">
    <source>
        <dbReference type="ARBA" id="ARBA00023027"/>
    </source>
</evidence>
<dbReference type="PANTHER" id="PTHR43333">
    <property type="entry name" value="2-HACID_DH_C DOMAIN-CONTAINING PROTEIN"/>
    <property type="match status" value="1"/>
</dbReference>
<protein>
    <submittedName>
        <fullName evidence="4">Hydroxyacid dehydrogenase</fullName>
    </submittedName>
</protein>
<proteinExistence type="predicted"/>
<gene>
    <name evidence="4" type="ORF">AN957_03920</name>
</gene>
<dbReference type="EMBL" id="LJIX01000006">
    <property type="protein sequence ID" value="KQL17838.1"/>
    <property type="molecule type" value="Genomic_DNA"/>
</dbReference>